<feature type="domain" description="C3H1-type" evidence="10">
    <location>
        <begin position="192"/>
        <end position="219"/>
    </location>
</feature>
<evidence type="ECO:0008006" key="13">
    <source>
        <dbReference type="Google" id="ProtNLM"/>
    </source>
</evidence>
<dbReference type="SUPFAM" id="SSF54928">
    <property type="entry name" value="RNA-binding domain, RBD"/>
    <property type="match status" value="1"/>
</dbReference>
<evidence type="ECO:0000259" key="10">
    <source>
        <dbReference type="PROSITE" id="PS50103"/>
    </source>
</evidence>
<keyword evidence="3 7" id="KW-0862">Zinc</keyword>
<keyword evidence="12" id="KW-1185">Reference proteome</keyword>
<evidence type="ECO:0000256" key="8">
    <source>
        <dbReference type="SAM" id="MobiDB-lite"/>
    </source>
</evidence>
<gene>
    <name evidence="11" type="ORF">RDI58_000379</name>
</gene>
<feature type="compositionally biased region" description="Polar residues" evidence="8">
    <location>
        <begin position="79"/>
        <end position="93"/>
    </location>
</feature>
<feature type="compositionally biased region" description="Low complexity" evidence="8">
    <location>
        <begin position="65"/>
        <end position="78"/>
    </location>
</feature>
<feature type="compositionally biased region" description="Polar residues" evidence="8">
    <location>
        <begin position="540"/>
        <end position="566"/>
    </location>
</feature>
<dbReference type="CDD" id="cd12458">
    <property type="entry name" value="RRM_AtC3H46_like"/>
    <property type="match status" value="1"/>
</dbReference>
<accession>A0AAN8U609</accession>
<evidence type="ECO:0000256" key="7">
    <source>
        <dbReference type="PROSITE-ProRule" id="PRU00723"/>
    </source>
</evidence>
<dbReference type="Pfam" id="PF23182">
    <property type="entry name" value="PABC_AtC3H46"/>
    <property type="match status" value="1"/>
</dbReference>
<dbReference type="PANTHER" id="PTHR24009:SF31">
    <property type="entry name" value="ZINC FINGER CCCH DOMAIN-CONTAINING PROTEIN 53-LIKE ISOFORM X1"/>
    <property type="match status" value="1"/>
</dbReference>
<dbReference type="Pfam" id="PF00642">
    <property type="entry name" value="zf-CCCH"/>
    <property type="match status" value="1"/>
</dbReference>
<protein>
    <recommendedName>
        <fullName evidence="13">Nucleic acid binding protein</fullName>
    </recommendedName>
</protein>
<keyword evidence="4 6" id="KW-0694">RNA-binding</keyword>
<dbReference type="FunFam" id="3.30.70.330:FF:000678">
    <property type="entry name" value="zinc finger CCCH domain-containing protein 53-like isoform X2"/>
    <property type="match status" value="1"/>
</dbReference>
<feature type="domain" description="RRM" evidence="9">
    <location>
        <begin position="315"/>
        <end position="391"/>
    </location>
</feature>
<dbReference type="PROSITE" id="PS50102">
    <property type="entry name" value="RRM"/>
    <property type="match status" value="1"/>
</dbReference>
<dbReference type="InterPro" id="IPR012677">
    <property type="entry name" value="Nucleotide-bd_a/b_plait_sf"/>
</dbReference>
<dbReference type="EMBL" id="JBANQN010000001">
    <property type="protein sequence ID" value="KAK6802598.1"/>
    <property type="molecule type" value="Genomic_DNA"/>
</dbReference>
<dbReference type="Pfam" id="PF00076">
    <property type="entry name" value="RRM_1"/>
    <property type="match status" value="1"/>
</dbReference>
<dbReference type="InterPro" id="IPR034365">
    <property type="entry name" value="AtC3H46-like_RRM"/>
</dbReference>
<dbReference type="GO" id="GO:0003723">
    <property type="term" value="F:RNA binding"/>
    <property type="evidence" value="ECO:0007669"/>
    <property type="project" value="UniProtKB-UniRule"/>
</dbReference>
<keyword evidence="1 7" id="KW-0479">Metal-binding</keyword>
<evidence type="ECO:0000256" key="4">
    <source>
        <dbReference type="ARBA" id="ARBA00022884"/>
    </source>
</evidence>
<organism evidence="11 12">
    <name type="scientific">Solanum bulbocastanum</name>
    <name type="common">Wild potato</name>
    <dbReference type="NCBI Taxonomy" id="147425"/>
    <lineage>
        <taxon>Eukaryota</taxon>
        <taxon>Viridiplantae</taxon>
        <taxon>Streptophyta</taxon>
        <taxon>Embryophyta</taxon>
        <taxon>Tracheophyta</taxon>
        <taxon>Spermatophyta</taxon>
        <taxon>Magnoliopsida</taxon>
        <taxon>eudicotyledons</taxon>
        <taxon>Gunneridae</taxon>
        <taxon>Pentapetalae</taxon>
        <taxon>asterids</taxon>
        <taxon>lamiids</taxon>
        <taxon>Solanales</taxon>
        <taxon>Solanaceae</taxon>
        <taxon>Solanoideae</taxon>
        <taxon>Solaneae</taxon>
        <taxon>Solanum</taxon>
    </lineage>
</organism>
<evidence type="ECO:0000259" key="9">
    <source>
        <dbReference type="PROSITE" id="PS50102"/>
    </source>
</evidence>
<dbReference type="InterPro" id="IPR035979">
    <property type="entry name" value="RBD_domain_sf"/>
</dbReference>
<feature type="region of interest" description="Disordered" evidence="8">
    <location>
        <begin position="534"/>
        <end position="578"/>
    </location>
</feature>
<feature type="region of interest" description="Disordered" evidence="8">
    <location>
        <begin position="64"/>
        <end position="108"/>
    </location>
</feature>
<evidence type="ECO:0000256" key="6">
    <source>
        <dbReference type="PROSITE-ProRule" id="PRU00176"/>
    </source>
</evidence>
<evidence type="ECO:0000256" key="2">
    <source>
        <dbReference type="ARBA" id="ARBA00022771"/>
    </source>
</evidence>
<dbReference type="PROSITE" id="PS50103">
    <property type="entry name" value="ZF_C3H1"/>
    <property type="match status" value="1"/>
</dbReference>
<dbReference type="InterPro" id="IPR000504">
    <property type="entry name" value="RRM_dom"/>
</dbReference>
<comment type="caution">
    <text evidence="11">The sequence shown here is derived from an EMBL/GenBank/DDBJ whole genome shotgun (WGS) entry which is preliminary data.</text>
</comment>
<dbReference type="Proteomes" id="UP001371456">
    <property type="component" value="Unassembled WGS sequence"/>
</dbReference>
<evidence type="ECO:0000256" key="3">
    <source>
        <dbReference type="ARBA" id="ARBA00022833"/>
    </source>
</evidence>
<dbReference type="InterPro" id="IPR000571">
    <property type="entry name" value="Znf_CCCH"/>
</dbReference>
<dbReference type="GO" id="GO:0008270">
    <property type="term" value="F:zinc ion binding"/>
    <property type="evidence" value="ECO:0007669"/>
    <property type="project" value="UniProtKB-KW"/>
</dbReference>
<name>A0AAN8U609_SOLBU</name>
<sequence length="654" mass="72241">MDSYEATKTVLSRIESLDPENASKIMCYLLTQDQGDKEMIRLAFGPENLLISIINQTKTRLGLLSNSSSAPTTPSSSSHFGSNKLNPFPQSSPRIMIPSNGFQSSPVSSPWSGGSPPVFARSPRPVSYAAVVNGSGYEEQLFDSVMSPSGRSDSMGMGFCEENQEKQLHRRSCSVNDVFLGGDGGACDENGGFGWRPCMYYAKGFCKNGNGCKFMHGGFGDSTDESSGNVECFDEIMRVKALQQQRFAAASQFMASGGRHPFGFNRCMSVYNDNQRSAAAASMMSDEFHKHGRSLPDRNEFSAMALVGNSSSCLRQIYLTFPADSTFKEEDVSNYFSMYGPVQDVRIPYQQKRMFGFVTFIYPETVKLILAKGNPHFVCDSRVLVKPYKEKGKIPDKKQFHLQQQPIDREELSACLSPSGIESRELYDIPFGGRMFYNPHEMMLRRKMEQDAELQQVIEFQGRRLMNLQLMKNHHHNSHFHPSVVSPGVPFASQMHTQFQNHQGFVCSSNGINQEALAENYSVQEPIKPLANAADENQEVPHTNNRNGSCSKEQASNTDDSNPQDSSFDHNLPDNLFASPTKSAAEQHVAFSTDSAAADVSSAIPMPATATTTTTTTTNNIPMLPTTSAFNMASLKSCYLQVPRFTSGQEATET</sequence>
<dbReference type="SUPFAM" id="SSF90229">
    <property type="entry name" value="CCCH zinc finger"/>
    <property type="match status" value="1"/>
</dbReference>
<evidence type="ECO:0000256" key="5">
    <source>
        <dbReference type="ARBA" id="ARBA00023125"/>
    </source>
</evidence>
<keyword evidence="5" id="KW-0238">DNA-binding</keyword>
<dbReference type="InterPro" id="IPR056276">
    <property type="entry name" value="AtC3H46-like_PABC-like"/>
</dbReference>
<evidence type="ECO:0000256" key="1">
    <source>
        <dbReference type="ARBA" id="ARBA00022723"/>
    </source>
</evidence>
<evidence type="ECO:0000313" key="11">
    <source>
        <dbReference type="EMBL" id="KAK6802598.1"/>
    </source>
</evidence>
<dbReference type="PANTHER" id="PTHR24009">
    <property type="entry name" value="RNA-BINDING (RRM/RBD/RNP MOTIFS)"/>
    <property type="match status" value="1"/>
</dbReference>
<evidence type="ECO:0000313" key="12">
    <source>
        <dbReference type="Proteomes" id="UP001371456"/>
    </source>
</evidence>
<reference evidence="11 12" key="1">
    <citation type="submission" date="2024-02" db="EMBL/GenBank/DDBJ databases">
        <title>de novo genome assembly of Solanum bulbocastanum strain 11H21.</title>
        <authorList>
            <person name="Hosaka A.J."/>
        </authorList>
    </citation>
    <scope>NUCLEOTIDE SEQUENCE [LARGE SCALE GENOMIC DNA]</scope>
    <source>
        <tissue evidence="11">Young leaves</tissue>
    </source>
</reference>
<dbReference type="Gene3D" id="3.30.70.330">
    <property type="match status" value="1"/>
</dbReference>
<keyword evidence="2 7" id="KW-0863">Zinc-finger</keyword>
<dbReference type="SMART" id="SM00360">
    <property type="entry name" value="RRM"/>
    <property type="match status" value="1"/>
</dbReference>
<dbReference type="InterPro" id="IPR036855">
    <property type="entry name" value="Znf_CCCH_sf"/>
</dbReference>
<proteinExistence type="predicted"/>
<dbReference type="GO" id="GO:0003677">
    <property type="term" value="F:DNA binding"/>
    <property type="evidence" value="ECO:0007669"/>
    <property type="project" value="UniProtKB-KW"/>
</dbReference>
<dbReference type="AlphaFoldDB" id="A0AAN8U609"/>
<feature type="zinc finger region" description="C3H1-type" evidence="7">
    <location>
        <begin position="192"/>
        <end position="219"/>
    </location>
</feature>